<keyword evidence="9 13" id="KW-0472">Membrane</keyword>
<keyword evidence="12" id="KW-0413">Isomerase</keyword>
<feature type="transmembrane region" description="Helical" evidence="14">
    <location>
        <begin position="72"/>
        <end position="93"/>
    </location>
</feature>
<protein>
    <recommendedName>
        <fullName evidence="15">EXPERA domain-containing protein</fullName>
    </recommendedName>
</protein>
<evidence type="ECO:0000256" key="9">
    <source>
        <dbReference type="ARBA" id="ARBA00023136"/>
    </source>
</evidence>
<evidence type="ECO:0000256" key="13">
    <source>
        <dbReference type="PROSITE-ProRule" id="PRU01087"/>
    </source>
</evidence>
<evidence type="ECO:0000259" key="15">
    <source>
        <dbReference type="PROSITE" id="PS51751"/>
    </source>
</evidence>
<evidence type="ECO:0000256" key="2">
    <source>
        <dbReference type="ARBA" id="ARBA00008337"/>
    </source>
</evidence>
<comment type="caution">
    <text evidence="16">The sequence shown here is derived from an EMBL/GenBank/DDBJ whole genome shotgun (WGS) entry which is preliminary data.</text>
</comment>
<dbReference type="InterPro" id="IPR007905">
    <property type="entry name" value="EBP"/>
</dbReference>
<dbReference type="GO" id="GO:0016020">
    <property type="term" value="C:membrane"/>
    <property type="evidence" value="ECO:0007669"/>
    <property type="project" value="UniProtKB-SubCell"/>
</dbReference>
<keyword evidence="10" id="KW-1207">Sterol metabolism</keyword>
<dbReference type="GO" id="GO:0016126">
    <property type="term" value="P:sterol biosynthetic process"/>
    <property type="evidence" value="ECO:0007669"/>
    <property type="project" value="UniProtKB-KW"/>
</dbReference>
<evidence type="ECO:0000313" key="17">
    <source>
        <dbReference type="Proteomes" id="UP000664521"/>
    </source>
</evidence>
<feature type="domain" description="EXPERA" evidence="15">
    <location>
        <begin position="69"/>
        <end position="215"/>
    </location>
</feature>
<evidence type="ECO:0000256" key="1">
    <source>
        <dbReference type="ARBA" id="ARBA00004141"/>
    </source>
</evidence>
<keyword evidence="7" id="KW-0756">Sterol biosynthesis</keyword>
<evidence type="ECO:0000256" key="4">
    <source>
        <dbReference type="ARBA" id="ARBA00022692"/>
    </source>
</evidence>
<reference evidence="16" key="1">
    <citation type="submission" date="2021-03" db="EMBL/GenBank/DDBJ databases">
        <authorList>
            <person name="Tagirdzhanova G."/>
        </authorList>
    </citation>
    <scope>NUCLEOTIDE SEQUENCE</scope>
</reference>
<feature type="transmembrane region" description="Helical" evidence="14">
    <location>
        <begin position="124"/>
        <end position="146"/>
    </location>
</feature>
<proteinExistence type="inferred from homology"/>
<feature type="transmembrane region" description="Helical" evidence="14">
    <location>
        <begin position="40"/>
        <end position="60"/>
    </location>
</feature>
<evidence type="ECO:0000313" key="16">
    <source>
        <dbReference type="EMBL" id="CAF9938902.1"/>
    </source>
</evidence>
<keyword evidence="5" id="KW-0752">Steroid biosynthesis</keyword>
<evidence type="ECO:0000256" key="5">
    <source>
        <dbReference type="ARBA" id="ARBA00022955"/>
    </source>
</evidence>
<evidence type="ECO:0000256" key="14">
    <source>
        <dbReference type="SAM" id="Phobius"/>
    </source>
</evidence>
<dbReference type="GO" id="GO:0000247">
    <property type="term" value="F:C-8 sterol isomerase activity"/>
    <property type="evidence" value="ECO:0007669"/>
    <property type="project" value="TreeGrafter"/>
</dbReference>
<evidence type="ECO:0000256" key="8">
    <source>
        <dbReference type="ARBA" id="ARBA00023098"/>
    </source>
</evidence>
<dbReference type="PROSITE" id="PS51751">
    <property type="entry name" value="EXPERA"/>
    <property type="match status" value="1"/>
</dbReference>
<evidence type="ECO:0000256" key="6">
    <source>
        <dbReference type="ARBA" id="ARBA00022989"/>
    </source>
</evidence>
<dbReference type="GO" id="GO:0047750">
    <property type="term" value="F:cholestenol delta-isomerase activity"/>
    <property type="evidence" value="ECO:0007669"/>
    <property type="project" value="InterPro"/>
</dbReference>
<feature type="transmembrane region" description="Helical" evidence="14">
    <location>
        <begin position="158"/>
        <end position="176"/>
    </location>
</feature>
<keyword evidence="4 13" id="KW-0812">Transmembrane</keyword>
<organism evidence="16 17">
    <name type="scientific">Heterodermia speciosa</name>
    <dbReference type="NCBI Taxonomy" id="116794"/>
    <lineage>
        <taxon>Eukaryota</taxon>
        <taxon>Fungi</taxon>
        <taxon>Dikarya</taxon>
        <taxon>Ascomycota</taxon>
        <taxon>Pezizomycotina</taxon>
        <taxon>Lecanoromycetes</taxon>
        <taxon>OSLEUM clade</taxon>
        <taxon>Lecanoromycetidae</taxon>
        <taxon>Caliciales</taxon>
        <taxon>Physciaceae</taxon>
        <taxon>Heterodermia</taxon>
    </lineage>
</organism>
<dbReference type="InterPro" id="IPR033118">
    <property type="entry name" value="EXPERA"/>
</dbReference>
<name>A0A8H3J1D1_9LECA</name>
<comment type="similarity">
    <text evidence="2">Belongs to the EBP family.</text>
</comment>
<dbReference type="GO" id="GO:0005783">
    <property type="term" value="C:endoplasmic reticulum"/>
    <property type="evidence" value="ECO:0007669"/>
    <property type="project" value="TreeGrafter"/>
</dbReference>
<dbReference type="EMBL" id="CAJPDS010000121">
    <property type="protein sequence ID" value="CAF9938902.1"/>
    <property type="molecule type" value="Genomic_DNA"/>
</dbReference>
<comment type="subcellular location">
    <subcellularLocation>
        <location evidence="1">Membrane</location>
        <topology evidence="1">Multi-pass membrane protein</topology>
    </subcellularLocation>
</comment>
<keyword evidence="8" id="KW-0443">Lipid metabolism</keyword>
<dbReference type="OrthoDB" id="58557at2759"/>
<keyword evidence="11" id="KW-0753">Steroid metabolism</keyword>
<evidence type="ECO:0000256" key="12">
    <source>
        <dbReference type="ARBA" id="ARBA00023235"/>
    </source>
</evidence>
<sequence>MADILPNMTKLAQDAPPHPFYPLEANIVGYLANEWSVPKLLGVFFAGCAVELGITLLIVNRFNPTLRKGDKAALLWFVVSGTIHVFFEGYFAFNHATMPAMQDPFGQMWKEYAYSDSRYMTSDAFVLCMETSTAIFWGPLSYTVALMITTQHPLRYPLQALVSLGQIYGDVLYYATSLFDHYFNKTTYFRPEAYYFWAYYFFLNFIWIVIPGILLVKSIRATARAFQALETQSAAQQTNGGSKKRN</sequence>
<keyword evidence="17" id="KW-1185">Reference proteome</keyword>
<dbReference type="PANTHER" id="PTHR14207:SF0">
    <property type="entry name" value="3-BETA-HYDROXYSTEROID-DELTA(8),DELTA(7)-ISOMERASE"/>
    <property type="match status" value="1"/>
</dbReference>
<gene>
    <name evidence="16" type="ORF">HETSPECPRED_001422</name>
</gene>
<dbReference type="Proteomes" id="UP000664521">
    <property type="component" value="Unassembled WGS sequence"/>
</dbReference>
<evidence type="ECO:0000256" key="7">
    <source>
        <dbReference type="ARBA" id="ARBA00023011"/>
    </source>
</evidence>
<dbReference type="Pfam" id="PF05241">
    <property type="entry name" value="EBP"/>
    <property type="match status" value="1"/>
</dbReference>
<feature type="transmembrane region" description="Helical" evidence="14">
    <location>
        <begin position="196"/>
        <end position="216"/>
    </location>
</feature>
<dbReference type="PANTHER" id="PTHR14207">
    <property type="entry name" value="STEROL ISOMERASE"/>
    <property type="match status" value="1"/>
</dbReference>
<dbReference type="GO" id="GO:0004769">
    <property type="term" value="F:steroid Delta-isomerase activity"/>
    <property type="evidence" value="ECO:0007669"/>
    <property type="project" value="TreeGrafter"/>
</dbReference>
<evidence type="ECO:0000256" key="11">
    <source>
        <dbReference type="ARBA" id="ARBA00023221"/>
    </source>
</evidence>
<keyword evidence="6 13" id="KW-1133">Transmembrane helix</keyword>
<accession>A0A8H3J1D1</accession>
<evidence type="ECO:0000256" key="3">
    <source>
        <dbReference type="ARBA" id="ARBA00022516"/>
    </source>
</evidence>
<keyword evidence="3" id="KW-0444">Lipid biosynthesis</keyword>
<evidence type="ECO:0000256" key="10">
    <source>
        <dbReference type="ARBA" id="ARBA00023166"/>
    </source>
</evidence>
<dbReference type="AlphaFoldDB" id="A0A8H3J1D1"/>